<keyword evidence="2" id="KW-0238">DNA-binding</keyword>
<dbReference type="InterPro" id="IPR050204">
    <property type="entry name" value="AraC_XylS_family_regulators"/>
</dbReference>
<dbReference type="PANTHER" id="PTHR46796:SF6">
    <property type="entry name" value="ARAC SUBFAMILY"/>
    <property type="match status" value="1"/>
</dbReference>
<dbReference type="Pfam" id="PF14525">
    <property type="entry name" value="AraC_binding_2"/>
    <property type="match status" value="1"/>
</dbReference>
<dbReference type="Pfam" id="PF12833">
    <property type="entry name" value="HTH_18"/>
    <property type="match status" value="1"/>
</dbReference>
<evidence type="ECO:0000256" key="4">
    <source>
        <dbReference type="SAM" id="MobiDB-lite"/>
    </source>
</evidence>
<dbReference type="GO" id="GO:0043565">
    <property type="term" value="F:sequence-specific DNA binding"/>
    <property type="evidence" value="ECO:0007669"/>
    <property type="project" value="InterPro"/>
</dbReference>
<name>A0A1Y2JJ89_BRAJP</name>
<feature type="domain" description="HTH araC/xylS-type" evidence="5">
    <location>
        <begin position="241"/>
        <end position="341"/>
    </location>
</feature>
<dbReference type="InterPro" id="IPR035418">
    <property type="entry name" value="AraC-bd_2"/>
</dbReference>
<accession>A0A1Y2JJ89</accession>
<organism evidence="6 7">
    <name type="scientific">Bradyrhizobium japonicum</name>
    <dbReference type="NCBI Taxonomy" id="375"/>
    <lineage>
        <taxon>Bacteria</taxon>
        <taxon>Pseudomonadati</taxon>
        <taxon>Pseudomonadota</taxon>
        <taxon>Alphaproteobacteria</taxon>
        <taxon>Hyphomicrobiales</taxon>
        <taxon>Nitrobacteraceae</taxon>
        <taxon>Bradyrhizobium</taxon>
    </lineage>
</organism>
<dbReference type="EMBL" id="NAFL01000269">
    <property type="protein sequence ID" value="OSJ28683.1"/>
    <property type="molecule type" value="Genomic_DNA"/>
</dbReference>
<dbReference type="GO" id="GO:0003700">
    <property type="term" value="F:DNA-binding transcription factor activity"/>
    <property type="evidence" value="ECO:0007669"/>
    <property type="project" value="InterPro"/>
</dbReference>
<evidence type="ECO:0000256" key="2">
    <source>
        <dbReference type="ARBA" id="ARBA00023125"/>
    </source>
</evidence>
<dbReference type="SMART" id="SM00342">
    <property type="entry name" value="HTH_ARAC"/>
    <property type="match status" value="1"/>
</dbReference>
<feature type="region of interest" description="Disordered" evidence="4">
    <location>
        <begin position="1"/>
        <end position="20"/>
    </location>
</feature>
<dbReference type="InterPro" id="IPR009057">
    <property type="entry name" value="Homeodomain-like_sf"/>
</dbReference>
<dbReference type="SUPFAM" id="SSF46689">
    <property type="entry name" value="Homeodomain-like"/>
    <property type="match status" value="1"/>
</dbReference>
<dbReference type="Proteomes" id="UP000193335">
    <property type="component" value="Unassembled WGS sequence"/>
</dbReference>
<proteinExistence type="predicted"/>
<keyword evidence="1" id="KW-0805">Transcription regulation</keyword>
<dbReference type="RefSeq" id="WP_085402897.1">
    <property type="nucleotide sequence ID" value="NZ_NAFL01000269.1"/>
</dbReference>
<reference evidence="6 7" key="1">
    <citation type="submission" date="2017-03" db="EMBL/GenBank/DDBJ databases">
        <title>Whole genome sequences of fourteen strains of Bradyrhizobium canariense and one strain of Bradyrhizobium japonicum isolated from Lupinus (Papilionoideae: Genisteae) species in Algeria.</title>
        <authorList>
            <person name="Crovadore J."/>
            <person name="Chekireb D."/>
            <person name="Brachmann A."/>
            <person name="Chablais R."/>
            <person name="Cochard B."/>
            <person name="Lefort F."/>
        </authorList>
    </citation>
    <scope>NUCLEOTIDE SEQUENCE [LARGE SCALE GENOMIC DNA]</scope>
    <source>
        <strain evidence="6 7">UBMA197</strain>
    </source>
</reference>
<dbReference type="PROSITE" id="PS01124">
    <property type="entry name" value="HTH_ARAC_FAMILY_2"/>
    <property type="match status" value="1"/>
</dbReference>
<evidence type="ECO:0000256" key="3">
    <source>
        <dbReference type="ARBA" id="ARBA00023163"/>
    </source>
</evidence>
<dbReference type="InterPro" id="IPR018060">
    <property type="entry name" value="HTH_AraC"/>
</dbReference>
<comment type="caution">
    <text evidence="6">The sequence shown here is derived from an EMBL/GenBank/DDBJ whole genome shotgun (WGS) entry which is preliminary data.</text>
</comment>
<evidence type="ECO:0000313" key="7">
    <source>
        <dbReference type="Proteomes" id="UP000193335"/>
    </source>
</evidence>
<gene>
    <name evidence="6" type="ORF">BSZ19_30260</name>
</gene>
<dbReference type="Gene3D" id="1.10.10.60">
    <property type="entry name" value="Homeodomain-like"/>
    <property type="match status" value="1"/>
</dbReference>
<evidence type="ECO:0000256" key="1">
    <source>
        <dbReference type="ARBA" id="ARBA00023015"/>
    </source>
</evidence>
<sequence length="372" mass="40122">MTDDRTTTGPNEAAGSMGDAAPASSLLPAFGFTADQMETHTNVAAWREAVATLFDVDELAADEPGPFRADIRSFAMGPVLIGLSRASGQRFLRTPETIARSGVDHIILQLYVKGSFDGIAGARPIRGRAGDICLFDLAQTLATKATAFENVTLVVPRPMFGARLLRIEDLHGLVLPESGVIARLLAGHLTALLEFAPRMTLDECQSVVEGTVSLLAACLRNELERVEDDADHSAMASPSLIRIRQHIEAGLAQRDMSAISVAAHFGLSRASLYRLFAPVGGIADYIRSRRLHRAFFDLANSDARSLRISEVARRWQLGTDAHFTRSFKAAYGITPRAAREAALLGVQRGTDGASNTTISRWMREIAPPGTAD</sequence>
<evidence type="ECO:0000313" key="6">
    <source>
        <dbReference type="EMBL" id="OSJ28683.1"/>
    </source>
</evidence>
<dbReference type="PANTHER" id="PTHR46796">
    <property type="entry name" value="HTH-TYPE TRANSCRIPTIONAL ACTIVATOR RHAS-RELATED"/>
    <property type="match status" value="1"/>
</dbReference>
<dbReference type="AlphaFoldDB" id="A0A1Y2JJ89"/>
<evidence type="ECO:0000259" key="5">
    <source>
        <dbReference type="PROSITE" id="PS01124"/>
    </source>
</evidence>
<protein>
    <submittedName>
        <fullName evidence="6">AraC family transcriptional regulator</fullName>
    </submittedName>
</protein>
<keyword evidence="3" id="KW-0804">Transcription</keyword>